<dbReference type="PANTHER" id="PTHR34206:SF10">
    <property type="entry name" value="REMORIN N-TERMINAL DOMAIN-CONTAINING PROTEIN"/>
    <property type="match status" value="1"/>
</dbReference>
<dbReference type="EMBL" id="OX451739">
    <property type="protein sequence ID" value="CAI8607811.1"/>
    <property type="molecule type" value="Genomic_DNA"/>
</dbReference>
<organism evidence="1 2">
    <name type="scientific">Vicia faba</name>
    <name type="common">Broad bean</name>
    <name type="synonym">Faba vulgaris</name>
    <dbReference type="NCBI Taxonomy" id="3906"/>
    <lineage>
        <taxon>Eukaryota</taxon>
        <taxon>Viridiplantae</taxon>
        <taxon>Streptophyta</taxon>
        <taxon>Embryophyta</taxon>
        <taxon>Tracheophyta</taxon>
        <taxon>Spermatophyta</taxon>
        <taxon>Magnoliopsida</taxon>
        <taxon>eudicotyledons</taxon>
        <taxon>Gunneridae</taxon>
        <taxon>Pentapetalae</taxon>
        <taxon>rosids</taxon>
        <taxon>fabids</taxon>
        <taxon>Fabales</taxon>
        <taxon>Fabaceae</taxon>
        <taxon>Papilionoideae</taxon>
        <taxon>50 kb inversion clade</taxon>
        <taxon>NPAAA clade</taxon>
        <taxon>Hologalegina</taxon>
        <taxon>IRL clade</taxon>
        <taxon>Fabeae</taxon>
        <taxon>Vicia</taxon>
    </lineage>
</organism>
<reference evidence="1 2" key="1">
    <citation type="submission" date="2023-01" db="EMBL/GenBank/DDBJ databases">
        <authorList>
            <person name="Kreplak J."/>
        </authorList>
    </citation>
    <scope>NUCLEOTIDE SEQUENCE [LARGE SCALE GENOMIC DNA]</scope>
</reference>
<accession>A0AAV1AC10</accession>
<dbReference type="PANTHER" id="PTHR34206">
    <property type="entry name" value="OS06G0193300 PROTEIN"/>
    <property type="match status" value="1"/>
</dbReference>
<dbReference type="AlphaFoldDB" id="A0AAV1AC10"/>
<protein>
    <submittedName>
        <fullName evidence="1">Uncharacterized protein</fullName>
    </submittedName>
</protein>
<evidence type="ECO:0000313" key="1">
    <source>
        <dbReference type="EMBL" id="CAI8607811.1"/>
    </source>
</evidence>
<keyword evidence="2" id="KW-1185">Reference proteome</keyword>
<gene>
    <name evidence="1" type="ORF">VFH_IV055400</name>
</gene>
<proteinExistence type="predicted"/>
<name>A0AAV1AC10_VICFA</name>
<dbReference type="Proteomes" id="UP001157006">
    <property type="component" value="Chromosome 4"/>
</dbReference>
<sequence>MAIHCNSLAQIPIQKYDHSFVKYSNNLLMSKRCYATNKKSSVGQVVFKVTASIKNKVYEDESQGIVCYQDESGEIICEGCDEGPSYRQISRPIQQTRDIEIVNLLKQSWFQIAKGEEEIDDAVEGFNLNFNKRV</sequence>
<evidence type="ECO:0000313" key="2">
    <source>
        <dbReference type="Proteomes" id="UP001157006"/>
    </source>
</evidence>